<dbReference type="EMBL" id="CP127294">
    <property type="protein sequence ID" value="WIX82202.1"/>
    <property type="molecule type" value="Genomic_DNA"/>
</dbReference>
<dbReference type="Pfam" id="PF02230">
    <property type="entry name" value="Abhydrolase_2"/>
    <property type="match status" value="1"/>
</dbReference>
<dbReference type="RefSeq" id="WP_285972778.1">
    <property type="nucleotide sequence ID" value="NZ_CP127294.1"/>
</dbReference>
<feature type="domain" description="Phospholipase/carboxylesterase/thioesterase" evidence="1">
    <location>
        <begin position="10"/>
        <end position="119"/>
    </location>
</feature>
<reference evidence="2 3" key="1">
    <citation type="submission" date="2023-06" db="EMBL/GenBank/DDBJ databases">
        <authorList>
            <person name="Oyuntsetseg B."/>
            <person name="Kim S.B."/>
        </authorList>
    </citation>
    <scope>NUCLEOTIDE SEQUENCE [LARGE SCALE GENOMIC DNA]</scope>
    <source>
        <strain evidence="2 3">2-15</strain>
    </source>
</reference>
<dbReference type="InterPro" id="IPR003140">
    <property type="entry name" value="PLipase/COase/thioEstase"/>
</dbReference>
<organism evidence="2 3">
    <name type="scientific">Amycolatopsis carbonis</name>
    <dbReference type="NCBI Taxonomy" id="715471"/>
    <lineage>
        <taxon>Bacteria</taxon>
        <taxon>Bacillati</taxon>
        <taxon>Actinomycetota</taxon>
        <taxon>Actinomycetes</taxon>
        <taxon>Pseudonocardiales</taxon>
        <taxon>Pseudonocardiaceae</taxon>
        <taxon>Amycolatopsis</taxon>
    </lineage>
</organism>
<keyword evidence="3" id="KW-1185">Reference proteome</keyword>
<dbReference type="KEGG" id="acab:QRX50_16305"/>
<sequence>MRATLTAIEADGFDRRRIVLWGFSQGACLLAQFAVHEHPRVGGLVLFTGGYLGPAEVEAAPGNPFDGVPALIRSIEHDPWVAVERVLWTAEALTRLGASVDLRIDPGDEHVITSEATTSAAALLAGLAGA</sequence>
<evidence type="ECO:0000313" key="2">
    <source>
        <dbReference type="EMBL" id="WIX82202.1"/>
    </source>
</evidence>
<gene>
    <name evidence="2" type="ORF">QRX50_16305</name>
</gene>
<dbReference type="Proteomes" id="UP001236014">
    <property type="component" value="Chromosome"/>
</dbReference>
<dbReference type="Gene3D" id="3.40.50.1820">
    <property type="entry name" value="alpha/beta hydrolase"/>
    <property type="match status" value="1"/>
</dbReference>
<dbReference type="InterPro" id="IPR029058">
    <property type="entry name" value="AB_hydrolase_fold"/>
</dbReference>
<proteinExistence type="predicted"/>
<evidence type="ECO:0000259" key="1">
    <source>
        <dbReference type="Pfam" id="PF02230"/>
    </source>
</evidence>
<protein>
    <recommendedName>
        <fullName evidence="1">Phospholipase/carboxylesterase/thioesterase domain-containing protein</fullName>
    </recommendedName>
</protein>
<dbReference type="GO" id="GO:0016787">
    <property type="term" value="F:hydrolase activity"/>
    <property type="evidence" value="ECO:0007669"/>
    <property type="project" value="InterPro"/>
</dbReference>
<name>A0A9Y2ILV0_9PSEU</name>
<evidence type="ECO:0000313" key="3">
    <source>
        <dbReference type="Proteomes" id="UP001236014"/>
    </source>
</evidence>
<dbReference type="AlphaFoldDB" id="A0A9Y2ILV0"/>
<accession>A0A9Y2ILV0</accession>
<dbReference type="SUPFAM" id="SSF53474">
    <property type="entry name" value="alpha/beta-Hydrolases"/>
    <property type="match status" value="1"/>
</dbReference>